<accession>A0A845LCA5</accession>
<evidence type="ECO:0000256" key="1">
    <source>
        <dbReference type="SAM" id="Coils"/>
    </source>
</evidence>
<dbReference type="InterPro" id="IPR036890">
    <property type="entry name" value="HATPase_C_sf"/>
</dbReference>
<dbReference type="Pfam" id="PF13589">
    <property type="entry name" value="HATPase_c_3"/>
    <property type="match status" value="1"/>
</dbReference>
<evidence type="ECO:0000313" key="2">
    <source>
        <dbReference type="EMBL" id="MZP31298.1"/>
    </source>
</evidence>
<dbReference type="AlphaFoldDB" id="A0A845LCA5"/>
<comment type="caution">
    <text evidence="2">The sequence shown here is derived from an EMBL/GenBank/DDBJ whole genome shotgun (WGS) entry which is preliminary data.</text>
</comment>
<proteinExistence type="predicted"/>
<feature type="coiled-coil region" evidence="1">
    <location>
        <begin position="390"/>
        <end position="422"/>
    </location>
</feature>
<evidence type="ECO:0000313" key="3">
    <source>
        <dbReference type="Proteomes" id="UP000463470"/>
    </source>
</evidence>
<gene>
    <name evidence="2" type="ORF">GTO91_16445</name>
</gene>
<dbReference type="Proteomes" id="UP000463470">
    <property type="component" value="Unassembled WGS sequence"/>
</dbReference>
<name>A0A845LCA5_9FIRM</name>
<dbReference type="RefSeq" id="WP_161259814.1">
    <property type="nucleotide sequence ID" value="NZ_WXEY01000031.1"/>
</dbReference>
<dbReference type="OrthoDB" id="5480418at2"/>
<organism evidence="2 3">
    <name type="scientific">Heliomicrobium undosum</name>
    <dbReference type="NCBI Taxonomy" id="121734"/>
    <lineage>
        <taxon>Bacteria</taxon>
        <taxon>Bacillati</taxon>
        <taxon>Bacillota</taxon>
        <taxon>Clostridia</taxon>
        <taxon>Eubacteriales</taxon>
        <taxon>Heliobacteriaceae</taxon>
        <taxon>Heliomicrobium</taxon>
    </lineage>
</organism>
<protein>
    <submittedName>
        <fullName evidence="2">Uncharacterized protein</fullName>
    </submittedName>
</protein>
<reference evidence="2 3" key="1">
    <citation type="submission" date="2020-01" db="EMBL/GenBank/DDBJ databases">
        <title>Whole-genome sequence of Heliobacterium undosum DSM 13378.</title>
        <authorList>
            <person name="Kyndt J.A."/>
            <person name="Meyer T.E."/>
        </authorList>
    </citation>
    <scope>NUCLEOTIDE SEQUENCE [LARGE SCALE GENOMIC DNA]</scope>
    <source>
        <strain evidence="2 3">DSM 13378</strain>
    </source>
</reference>
<dbReference type="Gene3D" id="3.30.565.10">
    <property type="entry name" value="Histidine kinase-like ATPase, C-terminal domain"/>
    <property type="match status" value="1"/>
</dbReference>
<dbReference type="EMBL" id="WXEY01000031">
    <property type="protein sequence ID" value="MZP31298.1"/>
    <property type="molecule type" value="Genomic_DNA"/>
</dbReference>
<dbReference type="SUPFAM" id="SSF55874">
    <property type="entry name" value="ATPase domain of HSP90 chaperone/DNA topoisomerase II/histidine kinase"/>
    <property type="match status" value="1"/>
</dbReference>
<sequence length="579" mass="67354">MEISYTPQVFVAKELREVSRDFTKPEEMIREAIHNSLDAGATEIYIAVSTDDTHGVDDELLIEIIDNGEGMDSYELKSFFDLGASKKRRNKKTIGEKGHGTKIFYNSTEVIVITKTSEGKTIRAVLAEPLKKLNVSVRKGCDNPPIVLMEELDTEDNCLSSMKSGTYISIRGYDSNVTATFSHKFLKDYILWFTAWGSVGNEIDSVEKPNCRLFLRGFGTNQYEEIPYGHPFPPESYNFDLLNTIDDRRPENFYIRRWVLPNIPVNDFPQHSIDIVFGVEGDGAKRKFNEMLKWPGKPTNNRYRGDDQYTVSERYGIYLCKDYVPIQRKNEEFAERSEWTKWHAFVNSQSFELTANRATVDNTPKRLLNSIINTAKNVIADLILGTPEYLEFAERVKIEAGRRKAELERKQVKRRLAKVKDKKHFVITKDNKKLEFLEPKSEQGVIWLLAQINALWPQTFKWRVLDIDSHFGYDLLVEQPHIVTNVGEHRFVECKYKLTDGEDFNHSFLYLHQVICWESPLLQDDEITDIQGMKYRFQMFDKNSNEKMRKYFLDSGRPNKIEVIILSRFLEDNFNLTTI</sequence>
<keyword evidence="1" id="KW-0175">Coiled coil</keyword>
<keyword evidence="3" id="KW-1185">Reference proteome</keyword>